<dbReference type="Gramene" id="KCW68174">
    <property type="protein sequence ID" value="KCW68174"/>
    <property type="gene ID" value="EUGRSUZ_F01845"/>
</dbReference>
<dbReference type="EMBL" id="KK198758">
    <property type="protein sequence ID" value="KCW68174.1"/>
    <property type="molecule type" value="Genomic_DNA"/>
</dbReference>
<evidence type="ECO:0000256" key="1">
    <source>
        <dbReference type="SAM" id="SignalP"/>
    </source>
</evidence>
<dbReference type="InParanoid" id="A0A059BQ69"/>
<dbReference type="PANTHER" id="PTHR48226:SF1">
    <property type="entry name" value="WAS_WASL-INTERACTING PROTEIN FAMILY MEMBER 1"/>
    <property type="match status" value="1"/>
</dbReference>
<dbReference type="InterPro" id="IPR053099">
    <property type="entry name" value="WAS/WASL-interacting_domain"/>
</dbReference>
<dbReference type="GO" id="GO:0030048">
    <property type="term" value="P:actin filament-based movement"/>
    <property type="evidence" value="ECO:0000318"/>
    <property type="project" value="GO_Central"/>
</dbReference>
<dbReference type="eggNOG" id="ENOG502S11Y">
    <property type="taxonomic scope" value="Eukaryota"/>
</dbReference>
<feature type="chain" id="PRO_5001568677" evidence="1">
    <location>
        <begin position="26"/>
        <end position="152"/>
    </location>
</feature>
<dbReference type="GO" id="GO:0005884">
    <property type="term" value="C:actin filament"/>
    <property type="evidence" value="ECO:0000318"/>
    <property type="project" value="GO_Central"/>
</dbReference>
<organism evidence="2">
    <name type="scientific">Eucalyptus grandis</name>
    <name type="common">Flooded gum</name>
    <dbReference type="NCBI Taxonomy" id="71139"/>
    <lineage>
        <taxon>Eukaryota</taxon>
        <taxon>Viridiplantae</taxon>
        <taxon>Streptophyta</taxon>
        <taxon>Embryophyta</taxon>
        <taxon>Tracheophyta</taxon>
        <taxon>Spermatophyta</taxon>
        <taxon>Magnoliopsida</taxon>
        <taxon>eudicotyledons</taxon>
        <taxon>Gunneridae</taxon>
        <taxon>Pentapetalae</taxon>
        <taxon>rosids</taxon>
        <taxon>malvids</taxon>
        <taxon>Myrtales</taxon>
        <taxon>Myrtaceae</taxon>
        <taxon>Myrtoideae</taxon>
        <taxon>Eucalypteae</taxon>
        <taxon>Eucalyptus</taxon>
    </lineage>
</organism>
<feature type="signal peptide" evidence="1">
    <location>
        <begin position="1"/>
        <end position="25"/>
    </location>
</feature>
<dbReference type="PANTHER" id="PTHR48226">
    <property type="entry name" value="OS06G0326200 PROTEIN"/>
    <property type="match status" value="1"/>
</dbReference>
<dbReference type="AlphaFoldDB" id="A0A059BQ69"/>
<gene>
    <name evidence="2" type="ORF">EUGRSUZ_F01845</name>
</gene>
<accession>A0A059BQ69</accession>
<protein>
    <submittedName>
        <fullName evidence="2">Uncharacterized protein</fullName>
    </submittedName>
</protein>
<reference evidence="2" key="1">
    <citation type="submission" date="2013-07" db="EMBL/GenBank/DDBJ databases">
        <title>The genome of Eucalyptus grandis.</title>
        <authorList>
            <person name="Schmutz J."/>
            <person name="Hayes R."/>
            <person name="Myburg A."/>
            <person name="Tuskan G."/>
            <person name="Grattapaglia D."/>
            <person name="Rokhsar D.S."/>
        </authorList>
    </citation>
    <scope>NUCLEOTIDE SEQUENCE</scope>
    <source>
        <tissue evidence="2">Leaf extractions</tissue>
    </source>
</reference>
<keyword evidence="1" id="KW-0732">Signal</keyword>
<evidence type="ECO:0000313" key="2">
    <source>
        <dbReference type="EMBL" id="KCW68174.1"/>
    </source>
</evidence>
<sequence length="152" mass="16712">MLTLATMSCSLLFFLAIAIIHIAASDEAAQNATSSAITQLSLGRGQVDHNKIYNEDVVKNGDSVYYQGGTGGGGGGGGGGSWWKWGCSRQPKSSRHRSHRKWMHDKEEYVMGEFAQCMVKGRCKGMRLDCPLHCGGPCLYDCRYMCKAHCRR</sequence>
<name>A0A059BQ69_EUCGR</name>
<proteinExistence type="predicted"/>